<sequence length="215" mass="24744">MYFTFFIALCITGVSFAQEENSIHHRFEDAEKWADIFENPERDAWQKPDEVIRSLELPADAVIADIGSATGYFPVRFARVAVQGQVYGIDVEPTLVDYLNTRAKKENLPNMLSILGEPDDPKIPEKADLVFLCNTYHHIQERDEYFENLKKYMQPGGRLVIVDFKKGDLPVGPPDKHKLAPDDVLLELKDVGYRRITHDLQLPYQYVLIFDLTDQ</sequence>
<dbReference type="EMBL" id="UINC01062171">
    <property type="protein sequence ID" value="SVB88522.1"/>
    <property type="molecule type" value="Genomic_DNA"/>
</dbReference>
<dbReference type="InterPro" id="IPR029063">
    <property type="entry name" value="SAM-dependent_MTases_sf"/>
</dbReference>
<feature type="domain" description="Methyltransferase" evidence="1">
    <location>
        <begin position="62"/>
        <end position="170"/>
    </location>
</feature>
<dbReference type="AlphaFoldDB" id="A0A382HN52"/>
<proteinExistence type="predicted"/>
<dbReference type="Pfam" id="PF13847">
    <property type="entry name" value="Methyltransf_31"/>
    <property type="match status" value="1"/>
</dbReference>
<reference evidence="2" key="1">
    <citation type="submission" date="2018-05" db="EMBL/GenBank/DDBJ databases">
        <authorList>
            <person name="Lanie J.A."/>
            <person name="Ng W.-L."/>
            <person name="Kazmierczak K.M."/>
            <person name="Andrzejewski T.M."/>
            <person name="Davidsen T.M."/>
            <person name="Wayne K.J."/>
            <person name="Tettelin H."/>
            <person name="Glass J.I."/>
            <person name="Rusch D."/>
            <person name="Podicherti R."/>
            <person name="Tsui H.-C.T."/>
            <person name="Winkler M.E."/>
        </authorList>
    </citation>
    <scope>NUCLEOTIDE SEQUENCE</scope>
</reference>
<protein>
    <recommendedName>
        <fullName evidence="1">Methyltransferase domain-containing protein</fullName>
    </recommendedName>
</protein>
<evidence type="ECO:0000259" key="1">
    <source>
        <dbReference type="Pfam" id="PF13847"/>
    </source>
</evidence>
<gene>
    <name evidence="2" type="ORF">METZ01_LOCUS241376</name>
</gene>
<dbReference type="InterPro" id="IPR025714">
    <property type="entry name" value="Methyltranfer_dom"/>
</dbReference>
<dbReference type="PANTHER" id="PTHR43861">
    <property type="entry name" value="TRANS-ACONITATE 2-METHYLTRANSFERASE-RELATED"/>
    <property type="match status" value="1"/>
</dbReference>
<dbReference type="Gene3D" id="3.40.50.150">
    <property type="entry name" value="Vaccinia Virus protein VP39"/>
    <property type="match status" value="1"/>
</dbReference>
<organism evidence="2">
    <name type="scientific">marine metagenome</name>
    <dbReference type="NCBI Taxonomy" id="408172"/>
    <lineage>
        <taxon>unclassified sequences</taxon>
        <taxon>metagenomes</taxon>
        <taxon>ecological metagenomes</taxon>
    </lineage>
</organism>
<accession>A0A382HN52</accession>
<dbReference type="CDD" id="cd02440">
    <property type="entry name" value="AdoMet_MTases"/>
    <property type="match status" value="1"/>
</dbReference>
<dbReference type="SUPFAM" id="SSF53335">
    <property type="entry name" value="S-adenosyl-L-methionine-dependent methyltransferases"/>
    <property type="match status" value="1"/>
</dbReference>
<name>A0A382HN52_9ZZZZ</name>
<evidence type="ECO:0000313" key="2">
    <source>
        <dbReference type="EMBL" id="SVB88522.1"/>
    </source>
</evidence>